<keyword evidence="2" id="KW-1185">Reference proteome</keyword>
<evidence type="ECO:0000313" key="2">
    <source>
        <dbReference type="Proteomes" id="UP000006657"/>
    </source>
</evidence>
<dbReference type="PaxDb" id="709991-Odosp_2947"/>
<dbReference type="Proteomes" id="UP000006657">
    <property type="component" value="Chromosome"/>
</dbReference>
<reference evidence="1 2" key="1">
    <citation type="journal article" date="2011" name="Stand. Genomic Sci.">
        <title>Complete genome sequence of Odoribacter splanchnicus type strain (1651/6).</title>
        <authorList>
            <consortium name="US DOE Joint Genome Institute (JGI-PGF)"/>
            <person name="Goker M."/>
            <person name="Gronow S."/>
            <person name="Zeytun A."/>
            <person name="Nolan M."/>
            <person name="Lucas S."/>
            <person name="Lapidus A."/>
            <person name="Hammon N."/>
            <person name="Deshpande S."/>
            <person name="Cheng J.F."/>
            <person name="Pitluck S."/>
            <person name="Liolios K."/>
            <person name="Pagani I."/>
            <person name="Ivanova N."/>
            <person name="Mavromatis K."/>
            <person name="Ovchinikova G."/>
            <person name="Pati A."/>
            <person name="Tapia R."/>
            <person name="Han C."/>
            <person name="Goodwin L."/>
            <person name="Chen A."/>
            <person name="Palaniappan K."/>
            <person name="Land M."/>
            <person name="Hauser L."/>
            <person name="Jeffries C.D."/>
            <person name="Brambilla E.M."/>
            <person name="Rohde M."/>
            <person name="Detter J.C."/>
            <person name="Woyke T."/>
            <person name="Bristow J."/>
            <person name="Markowitz V."/>
            <person name="Hugenholtz P."/>
            <person name="Eisen J.A."/>
            <person name="Kyrpides N.C."/>
            <person name="Klenk H.P."/>
        </authorList>
    </citation>
    <scope>NUCLEOTIDE SEQUENCE [LARGE SCALE GENOMIC DNA]</scope>
    <source>
        <strain evidence="2">ATCC 29572 / DSM 20712 / JCM 15291 / NCTC 10825 / 1651/6</strain>
    </source>
</reference>
<evidence type="ECO:0000313" key="1">
    <source>
        <dbReference type="EMBL" id="ADY33915.1"/>
    </source>
</evidence>
<dbReference type="KEGG" id="osp:Odosp_2947"/>
<name>F9Z6F8_ODOSD</name>
<accession>F9Z6F8</accession>
<gene>
    <name evidence="1" type="ordered locus">Odosp_2947</name>
</gene>
<dbReference type="AlphaFoldDB" id="F9Z6F8"/>
<sequence length="53" mass="6474">MHVYKIRIDTKVSGLHKYVIFCHFQNRQKNYFLFFLKYFANIKNSSTFVPAIR</sequence>
<proteinExistence type="predicted"/>
<organism evidence="1 2">
    <name type="scientific">Odoribacter splanchnicus (strain ATCC 29572 / DSM 20712 / CIP 104287 / JCM 15291 / NCTC 10825 / 1651/6)</name>
    <name type="common">Bacteroides splanchnicus</name>
    <dbReference type="NCBI Taxonomy" id="709991"/>
    <lineage>
        <taxon>Bacteria</taxon>
        <taxon>Pseudomonadati</taxon>
        <taxon>Bacteroidota</taxon>
        <taxon>Bacteroidia</taxon>
        <taxon>Bacteroidales</taxon>
        <taxon>Odoribacteraceae</taxon>
        <taxon>Odoribacter</taxon>
    </lineage>
</organism>
<protein>
    <submittedName>
        <fullName evidence="1">Uncharacterized protein</fullName>
    </submittedName>
</protein>
<dbReference type="HOGENOM" id="CLU_3064108_0_0_10"/>
<dbReference type="EMBL" id="CP002544">
    <property type="protein sequence ID" value="ADY33915.1"/>
    <property type="molecule type" value="Genomic_DNA"/>
</dbReference>